<feature type="transmembrane region" description="Helical" evidence="20">
    <location>
        <begin position="173"/>
        <end position="193"/>
    </location>
</feature>
<dbReference type="GO" id="GO:0007601">
    <property type="term" value="P:visual perception"/>
    <property type="evidence" value="ECO:0007669"/>
    <property type="project" value="UniProtKB-KW"/>
</dbReference>
<dbReference type="PANTHER" id="PTHR24240">
    <property type="entry name" value="OPSIN"/>
    <property type="match status" value="1"/>
</dbReference>
<feature type="domain" description="G-protein coupled receptors family 1 profile" evidence="21">
    <location>
        <begin position="73"/>
        <end position="338"/>
    </location>
</feature>
<evidence type="ECO:0000256" key="4">
    <source>
        <dbReference type="ARBA" id="ARBA00022543"/>
    </source>
</evidence>
<comment type="similarity">
    <text evidence="20">Belongs to the G-protein coupled receptor 1 family. Opsin subfamily.</text>
</comment>
<dbReference type="Pfam" id="PF00001">
    <property type="entry name" value="7tm_1"/>
    <property type="match status" value="1"/>
</dbReference>
<evidence type="ECO:0000256" key="14">
    <source>
        <dbReference type="ARBA" id="ARBA00023170"/>
    </source>
</evidence>
<dbReference type="SUPFAM" id="SSF81321">
    <property type="entry name" value="Family A G protein-coupled receptor-like"/>
    <property type="match status" value="1"/>
</dbReference>
<evidence type="ECO:0000256" key="17">
    <source>
        <dbReference type="ARBA" id="ARBA00023305"/>
    </source>
</evidence>
<dbReference type="PRINTS" id="PR00237">
    <property type="entry name" value="GPCRRHODOPSN"/>
</dbReference>
<evidence type="ECO:0000259" key="21">
    <source>
        <dbReference type="PROSITE" id="PS50262"/>
    </source>
</evidence>
<keyword evidence="3" id="KW-1003">Cell membrane</keyword>
<keyword evidence="9 20" id="KW-1133">Transmembrane helix</keyword>
<keyword evidence="14 20" id="KW-0675">Receptor</keyword>
<evidence type="ECO:0000256" key="9">
    <source>
        <dbReference type="ARBA" id="ARBA00022989"/>
    </source>
</evidence>
<evidence type="ECO:0000256" key="12">
    <source>
        <dbReference type="ARBA" id="ARBA00023136"/>
    </source>
</evidence>
<keyword evidence="23" id="KW-1185">Reference proteome</keyword>
<keyword evidence="11 20" id="KW-0297">G-protein coupled receptor</keyword>
<comment type="function">
    <text evidence="19">Photoreceptor required for image-forming vision at low light intensity. Can use both retinal and 3-dehydroretinal as visual pigment. Light-induced isomerization of 11-cis to all-trans retinal triggers a conformational change that activates signaling via G-proteins. Signaling via GNAQ probably mediates the activation of phospholipase C.</text>
</comment>
<dbReference type="InterPro" id="IPR001760">
    <property type="entry name" value="Opsin"/>
</dbReference>
<evidence type="ECO:0000256" key="2">
    <source>
        <dbReference type="ARBA" id="ARBA00013487"/>
    </source>
</evidence>
<evidence type="ECO:0000313" key="23">
    <source>
        <dbReference type="Proteomes" id="UP000747542"/>
    </source>
</evidence>
<dbReference type="InterPro" id="IPR000276">
    <property type="entry name" value="GPCR_Rhodpsn"/>
</dbReference>
<dbReference type="EMBL" id="JAHLQT010019403">
    <property type="protein sequence ID" value="KAG7168715.1"/>
    <property type="molecule type" value="Genomic_DNA"/>
</dbReference>
<dbReference type="SMART" id="SM01381">
    <property type="entry name" value="7TM_GPCR_Srsx"/>
    <property type="match status" value="1"/>
</dbReference>
<feature type="transmembrane region" description="Helical" evidence="20">
    <location>
        <begin position="120"/>
        <end position="153"/>
    </location>
</feature>
<proteinExistence type="inferred from homology"/>
<dbReference type="FunFam" id="1.20.1070.10:FF:000044">
    <property type="entry name" value="Opsin, ultraviolet-sensitive"/>
    <property type="match status" value="1"/>
</dbReference>
<keyword evidence="5" id="KW-0597">Phosphoprotein</keyword>
<dbReference type="GO" id="GO:0004930">
    <property type="term" value="F:G protein-coupled receptor activity"/>
    <property type="evidence" value="ECO:0007669"/>
    <property type="project" value="UniProtKB-KW"/>
</dbReference>
<evidence type="ECO:0000256" key="3">
    <source>
        <dbReference type="ARBA" id="ARBA00022475"/>
    </source>
</evidence>
<dbReference type="CDD" id="cd15079">
    <property type="entry name" value="7tmA_photoreceptors_insect"/>
    <property type="match status" value="1"/>
</dbReference>
<dbReference type="PROSITE" id="PS00237">
    <property type="entry name" value="G_PROTEIN_RECEP_F1_1"/>
    <property type="match status" value="1"/>
</dbReference>
<name>A0A8J5K8T7_HOMAM</name>
<dbReference type="Gene3D" id="1.20.1070.10">
    <property type="entry name" value="Rhodopsin 7-helix transmembrane proteins"/>
    <property type="match status" value="1"/>
</dbReference>
<gene>
    <name evidence="22" type="ORF">Hamer_G020517</name>
</gene>
<feature type="transmembrane region" description="Helical" evidence="20">
    <location>
        <begin position="93"/>
        <end position="114"/>
    </location>
</feature>
<evidence type="ECO:0000256" key="6">
    <source>
        <dbReference type="ARBA" id="ARBA00022606"/>
    </source>
</evidence>
<evidence type="ECO:0000256" key="10">
    <source>
        <dbReference type="ARBA" id="ARBA00022991"/>
    </source>
</evidence>
<keyword evidence="7 20" id="KW-0812">Transmembrane</keyword>
<evidence type="ECO:0000256" key="11">
    <source>
        <dbReference type="ARBA" id="ARBA00023040"/>
    </source>
</evidence>
<keyword evidence="8 20" id="KW-0681">Retinal protein</keyword>
<evidence type="ECO:0000256" key="18">
    <source>
        <dbReference type="ARBA" id="ARBA00043946"/>
    </source>
</evidence>
<reference evidence="22" key="1">
    <citation type="journal article" date="2021" name="Sci. Adv.">
        <title>The American lobster genome reveals insights on longevity, neural, and immune adaptations.</title>
        <authorList>
            <person name="Polinski J.M."/>
            <person name="Zimin A.V."/>
            <person name="Clark K.F."/>
            <person name="Kohn A.B."/>
            <person name="Sadowski N."/>
            <person name="Timp W."/>
            <person name="Ptitsyn A."/>
            <person name="Khanna P."/>
            <person name="Romanova D.Y."/>
            <person name="Williams P."/>
            <person name="Greenwood S.J."/>
            <person name="Moroz L.L."/>
            <person name="Walt D.R."/>
            <person name="Bodnar A.G."/>
        </authorList>
    </citation>
    <scope>NUCLEOTIDE SEQUENCE</scope>
    <source>
        <strain evidence="22">GMGI-L3</strain>
    </source>
</reference>
<evidence type="ECO:0000256" key="8">
    <source>
        <dbReference type="ARBA" id="ARBA00022925"/>
    </source>
</evidence>
<dbReference type="GO" id="GO:0016020">
    <property type="term" value="C:membrane"/>
    <property type="evidence" value="ECO:0007669"/>
    <property type="project" value="UniProtKB-SubCell"/>
</dbReference>
<keyword evidence="16" id="KW-0966">Cell projection</keyword>
<dbReference type="Proteomes" id="UP000747542">
    <property type="component" value="Unassembled WGS sequence"/>
</dbReference>
<comment type="caution">
    <text evidence="22">The sequence shown here is derived from an EMBL/GenBank/DDBJ whole genome shotgun (WGS) entry which is preliminary data.</text>
</comment>
<dbReference type="PRINTS" id="PR00238">
    <property type="entry name" value="OPSIN"/>
</dbReference>
<feature type="transmembrane region" description="Helical" evidence="20">
    <location>
        <begin position="285"/>
        <end position="309"/>
    </location>
</feature>
<dbReference type="GO" id="GO:0009881">
    <property type="term" value="F:photoreceptor activity"/>
    <property type="evidence" value="ECO:0007669"/>
    <property type="project" value="UniProtKB-KW"/>
</dbReference>
<dbReference type="InterPro" id="IPR017452">
    <property type="entry name" value="GPCR_Rhodpsn_7TM"/>
</dbReference>
<feature type="transmembrane region" description="Helical" evidence="20">
    <location>
        <begin position="55"/>
        <end position="81"/>
    </location>
</feature>
<evidence type="ECO:0000256" key="7">
    <source>
        <dbReference type="ARBA" id="ARBA00022692"/>
    </source>
</evidence>
<keyword evidence="17" id="KW-0844">Vision</keyword>
<evidence type="ECO:0000256" key="16">
    <source>
        <dbReference type="ARBA" id="ARBA00023273"/>
    </source>
</evidence>
<feature type="transmembrane region" description="Helical" evidence="20">
    <location>
        <begin position="221"/>
        <end position="241"/>
    </location>
</feature>
<evidence type="ECO:0000256" key="19">
    <source>
        <dbReference type="ARBA" id="ARBA00045922"/>
    </source>
</evidence>
<dbReference type="PROSITE" id="PS50262">
    <property type="entry name" value="G_PROTEIN_RECEP_F1_2"/>
    <property type="match status" value="1"/>
</dbReference>
<keyword evidence="13" id="KW-1015">Disulfide bond</keyword>
<keyword evidence="6 20" id="KW-0716">Sensory transduction</keyword>
<dbReference type="PRINTS" id="PR00577">
    <property type="entry name" value="OPSINRH3RH4"/>
</dbReference>
<dbReference type="AlphaFoldDB" id="A0A8J5K8T7"/>
<evidence type="ECO:0000256" key="20">
    <source>
        <dbReference type="RuleBase" id="RU004951"/>
    </source>
</evidence>
<keyword evidence="15 20" id="KW-0807">Transducer</keyword>
<evidence type="ECO:0000256" key="15">
    <source>
        <dbReference type="ARBA" id="ARBA00023224"/>
    </source>
</evidence>
<comment type="subunit">
    <text evidence="1">Homodimer. Interacts with GNAQ.</text>
</comment>
<evidence type="ECO:0000313" key="22">
    <source>
        <dbReference type="EMBL" id="KAG7168715.1"/>
    </source>
</evidence>
<dbReference type="InterPro" id="IPR050125">
    <property type="entry name" value="GPCR_opsins"/>
</dbReference>
<sequence length="377" mass="41871">MAAGTVNVSGVLAYRAGGVAFGYPEGFTLMDMVPDDVKPLIHSHWNKFPPVNPMWHYLLAGIFIILGILSFFGNGMVIYLFSCKKSLRSPANMFVVNLAFSDFMMMVSQFPMYVMNCFGGGYWILGAFACQVHAFTGAIFGLTSLLTLAAIGYDRYCVIVKAFDGGHISSGKAFFIILLCWGYSIAIAIWPFFGWNSYIPEGILTSCSFDYISQDWGTKSFALFLFIMCYCIPLTTIIFVYSQIVSAIRQHEKALRAQAKKMNVENLRSNVDANKQSAEVRIAKVAVANVFLWVLTWTPYAYVVMMSLFGDQSKVTPLVSALPGLICKTASVYNPIMFAISHPKFRLALQETLPWFCINEPKVDSISTDGESTVSKT</sequence>
<comment type="subcellular location">
    <subcellularLocation>
        <location evidence="18">Cell projection</location>
        <location evidence="18">Rhabdomere membrane</location>
        <topology evidence="18">Multi-pass membrane protein</topology>
    </subcellularLocation>
    <subcellularLocation>
        <location evidence="20">Membrane</location>
        <topology evidence="20">Multi-pass membrane protein</topology>
    </subcellularLocation>
</comment>
<protein>
    <recommendedName>
        <fullName evidence="2">Rhodopsin</fullName>
    </recommendedName>
</protein>
<accession>A0A8J5K8T7</accession>
<evidence type="ECO:0000256" key="5">
    <source>
        <dbReference type="ARBA" id="ARBA00022553"/>
    </source>
</evidence>
<keyword evidence="12 20" id="KW-0472">Membrane</keyword>
<keyword evidence="4 20" id="KW-0600">Photoreceptor protein</keyword>
<organism evidence="22 23">
    <name type="scientific">Homarus americanus</name>
    <name type="common">American lobster</name>
    <dbReference type="NCBI Taxonomy" id="6706"/>
    <lineage>
        <taxon>Eukaryota</taxon>
        <taxon>Metazoa</taxon>
        <taxon>Ecdysozoa</taxon>
        <taxon>Arthropoda</taxon>
        <taxon>Crustacea</taxon>
        <taxon>Multicrustacea</taxon>
        <taxon>Malacostraca</taxon>
        <taxon>Eumalacostraca</taxon>
        <taxon>Eucarida</taxon>
        <taxon>Decapoda</taxon>
        <taxon>Pleocyemata</taxon>
        <taxon>Astacidea</taxon>
        <taxon>Nephropoidea</taxon>
        <taxon>Nephropidae</taxon>
        <taxon>Homarus</taxon>
    </lineage>
</organism>
<evidence type="ECO:0000256" key="13">
    <source>
        <dbReference type="ARBA" id="ARBA00023157"/>
    </source>
</evidence>
<evidence type="ECO:0000256" key="1">
    <source>
        <dbReference type="ARBA" id="ARBA00011861"/>
    </source>
</evidence>
<keyword evidence="10 20" id="KW-0157">Chromophore</keyword>
<dbReference type="GO" id="GO:0007602">
    <property type="term" value="P:phototransduction"/>
    <property type="evidence" value="ECO:0007669"/>
    <property type="project" value="UniProtKB-KW"/>
</dbReference>
<feature type="transmembrane region" description="Helical" evidence="20">
    <location>
        <begin position="321"/>
        <end position="340"/>
    </location>
</feature>